<keyword evidence="3" id="KW-0949">S-adenosyl-L-methionine</keyword>
<dbReference type="AlphaFoldDB" id="A0A2J8NZD1"/>
<gene>
    <name evidence="5" type="ORF">CK820_G0007116</name>
</gene>
<comment type="caution">
    <text evidence="5">The sequence shown here is derived from an EMBL/GenBank/DDBJ whole genome shotgun (WGS) entry which is preliminary data.</text>
</comment>
<dbReference type="Proteomes" id="UP000236370">
    <property type="component" value="Unassembled WGS sequence"/>
</dbReference>
<dbReference type="EMBL" id="NBAG03000221">
    <property type="protein sequence ID" value="PNI77123.1"/>
    <property type="molecule type" value="Genomic_DNA"/>
</dbReference>
<keyword evidence="2 3" id="KW-0506">mRNA capping</keyword>
<comment type="catalytic activity">
    <reaction evidence="3">
        <text>a 5'-end (N(7)-methyl 5'-triphosphoguanosine)-ribonucleoside in mRNA + S-adenosyl-L-methionine = a 5'-end (N(7)-methyl 5'-triphosphoguanosine)-(2'-O-methyl-ribonucleoside) in mRNA + S-adenosyl-L-homocysteine + H(+)</text>
        <dbReference type="Rhea" id="RHEA:67020"/>
        <dbReference type="Rhea" id="RHEA-COMP:17167"/>
        <dbReference type="Rhea" id="RHEA-COMP:17168"/>
        <dbReference type="ChEBI" id="CHEBI:15378"/>
        <dbReference type="ChEBI" id="CHEBI:57856"/>
        <dbReference type="ChEBI" id="CHEBI:59789"/>
        <dbReference type="ChEBI" id="CHEBI:156461"/>
        <dbReference type="ChEBI" id="CHEBI:167609"/>
        <dbReference type="EC" id="2.1.1.57"/>
    </reaction>
</comment>
<feature type="region of interest" description="Disordered" evidence="4">
    <location>
        <begin position="80"/>
        <end position="112"/>
    </location>
</feature>
<comment type="subcellular location">
    <subcellularLocation>
        <location evidence="3">Nucleus</location>
    </subcellularLocation>
</comment>
<evidence type="ECO:0000313" key="6">
    <source>
        <dbReference type="Proteomes" id="UP000236370"/>
    </source>
</evidence>
<dbReference type="InterPro" id="IPR050851">
    <property type="entry name" value="mRNA_Cap_2O-Ribose_MeTrfase"/>
</dbReference>
<feature type="non-terminal residue" evidence="5">
    <location>
        <position position="1"/>
    </location>
</feature>
<dbReference type="GO" id="GO:0016556">
    <property type="term" value="P:mRNA modification"/>
    <property type="evidence" value="ECO:0007669"/>
    <property type="project" value="UniProtKB-UniRule"/>
</dbReference>
<reference evidence="5 6" key="1">
    <citation type="submission" date="2017-12" db="EMBL/GenBank/DDBJ databases">
        <title>High-resolution comparative analysis of great ape genomes.</title>
        <authorList>
            <person name="Pollen A."/>
            <person name="Hastie A."/>
            <person name="Hormozdiari F."/>
            <person name="Dougherty M."/>
            <person name="Liu R."/>
            <person name="Chaisson M."/>
            <person name="Hoppe E."/>
            <person name="Hill C."/>
            <person name="Pang A."/>
            <person name="Hillier L."/>
            <person name="Baker C."/>
            <person name="Armstrong J."/>
            <person name="Shendure J."/>
            <person name="Paten B."/>
            <person name="Wilson R."/>
            <person name="Chao H."/>
            <person name="Schneider V."/>
            <person name="Ventura M."/>
            <person name="Kronenberg Z."/>
            <person name="Murali S."/>
            <person name="Gordon D."/>
            <person name="Cantsilieris S."/>
            <person name="Munson K."/>
            <person name="Nelson B."/>
            <person name="Raja A."/>
            <person name="Underwood J."/>
            <person name="Diekhans M."/>
            <person name="Fiddes I."/>
            <person name="Haussler D."/>
            <person name="Eichler E."/>
        </authorList>
    </citation>
    <scope>NUCLEOTIDE SEQUENCE [LARGE SCALE GENOMIC DNA]</scope>
    <source>
        <strain evidence="5">Yerkes chimp pedigree #C0471</strain>
    </source>
</reference>
<dbReference type="GO" id="GO:0004483">
    <property type="term" value="F:methyltransferase cap1 activity"/>
    <property type="evidence" value="ECO:0007669"/>
    <property type="project" value="UniProtKB-UniRule"/>
</dbReference>
<dbReference type="GO" id="GO:0003676">
    <property type="term" value="F:nucleic acid binding"/>
    <property type="evidence" value="ECO:0007669"/>
    <property type="project" value="UniProtKB-UniRule"/>
</dbReference>
<comment type="function">
    <text evidence="3">S-adenosyl-L-methionine-dependent methyltransferase that mediates RNA cap1 2'-O-ribose methylation to the 5'-cap structure of RNAs. Methylates the ribose of the first nucleotide of a m(7)GpppG-capped mRNA to produce m(7)GpppNmp (cap1).</text>
</comment>
<keyword evidence="3" id="KW-0808">Transferase</keyword>
<evidence type="ECO:0000256" key="1">
    <source>
        <dbReference type="ARBA" id="ARBA00022664"/>
    </source>
</evidence>
<name>A0A2J8NZD1_PANTR</name>
<keyword evidence="3" id="KW-0489">Methyltransferase</keyword>
<dbReference type="PANTHER" id="PTHR16121">
    <property type="entry name" value="CAP-SPECIFIC MRNA (NUCLEOSIDE-2'-O-)-METHYLTRANSFERASE 1-RELATED"/>
    <property type="match status" value="1"/>
</dbReference>
<dbReference type="GO" id="GO:0006370">
    <property type="term" value="P:7-methylguanosine mRNA capping"/>
    <property type="evidence" value="ECO:0007669"/>
    <property type="project" value="UniProtKB-UniRule"/>
</dbReference>
<evidence type="ECO:0000256" key="2">
    <source>
        <dbReference type="ARBA" id="ARBA00023042"/>
    </source>
</evidence>
<dbReference type="GO" id="GO:0005634">
    <property type="term" value="C:nucleus"/>
    <property type="evidence" value="ECO:0007669"/>
    <property type="project" value="UniProtKB-SubCell"/>
</dbReference>
<dbReference type="PANTHER" id="PTHR16121:SF0">
    <property type="entry name" value="CAP-SPECIFIC MRNA (NUCLEOSIDE-2'-O-)-METHYLTRANSFERASE 1"/>
    <property type="match status" value="1"/>
</dbReference>
<keyword evidence="3" id="KW-0539">Nucleus</keyword>
<sequence length="112" mass="12533">GSEQKFLIGLGKSQIYTWDGRQSDRWIKLDLKTELPRDTLLSVEIVHELKGEGKAQRKISAIHILDVLVLNGTDVREQHFNQRSDLGPRVGRVGVGQGSLGGQRPPEVWPLI</sequence>
<dbReference type="GO" id="GO:0032259">
    <property type="term" value="P:methylation"/>
    <property type="evidence" value="ECO:0007669"/>
    <property type="project" value="UniProtKB-KW"/>
</dbReference>
<evidence type="ECO:0000256" key="3">
    <source>
        <dbReference type="RuleBase" id="RU368012"/>
    </source>
</evidence>
<evidence type="ECO:0000256" key="4">
    <source>
        <dbReference type="SAM" id="MobiDB-lite"/>
    </source>
</evidence>
<accession>A0A2J8NZD1</accession>
<organism evidence="5 6">
    <name type="scientific">Pan troglodytes</name>
    <name type="common">Chimpanzee</name>
    <dbReference type="NCBI Taxonomy" id="9598"/>
    <lineage>
        <taxon>Eukaryota</taxon>
        <taxon>Metazoa</taxon>
        <taxon>Chordata</taxon>
        <taxon>Craniata</taxon>
        <taxon>Vertebrata</taxon>
        <taxon>Euteleostomi</taxon>
        <taxon>Mammalia</taxon>
        <taxon>Eutheria</taxon>
        <taxon>Euarchontoglires</taxon>
        <taxon>Primates</taxon>
        <taxon>Haplorrhini</taxon>
        <taxon>Catarrhini</taxon>
        <taxon>Hominidae</taxon>
        <taxon>Pan</taxon>
    </lineage>
</organism>
<proteinExistence type="predicted"/>
<protein>
    <recommendedName>
        <fullName evidence="3">Cap-specific mRNA (nucleoside-2'-O-)-methyltransferase 1</fullName>
        <ecNumber evidence="3">2.1.1.57</ecNumber>
    </recommendedName>
    <alternativeName>
        <fullName evidence="3">Cap1 2'O-ribose methyltransferase 1</fullName>
    </alternativeName>
</protein>
<dbReference type="EC" id="2.1.1.57" evidence="3"/>
<evidence type="ECO:0000313" key="5">
    <source>
        <dbReference type="EMBL" id="PNI77123.1"/>
    </source>
</evidence>
<keyword evidence="1 3" id="KW-0507">mRNA processing</keyword>